<dbReference type="RefSeq" id="WP_142766036.1">
    <property type="nucleotide sequence ID" value="NZ_CP041356.1"/>
</dbReference>
<evidence type="ECO:0000313" key="1">
    <source>
        <dbReference type="EMBL" id="QDK70427.1"/>
    </source>
</evidence>
<dbReference type="AlphaFoldDB" id="A0A514Z7F6"/>
<reference evidence="1 2" key="1">
    <citation type="submission" date="2019-07" db="EMBL/GenBank/DDBJ databases">
        <title>Genome sequencing of KACC 19320.</title>
        <authorList>
            <person name="Heo J."/>
            <person name="Kim S.-J."/>
            <person name="Kim J.-S."/>
            <person name="Hong S.-B."/>
            <person name="Kwon S.-W."/>
        </authorList>
    </citation>
    <scope>NUCLEOTIDE SEQUENCE [LARGE SCALE GENOMIC DNA]</scope>
    <source>
        <strain evidence="1 2">KACC 19320</strain>
    </source>
</reference>
<dbReference type="EMBL" id="CP041356">
    <property type="protein sequence ID" value="QDK70427.1"/>
    <property type="molecule type" value="Genomic_DNA"/>
</dbReference>
<name>A0A514Z7F6_9LACT</name>
<keyword evidence="2" id="KW-1185">Reference proteome</keyword>
<dbReference type="OrthoDB" id="2242839at2"/>
<sequence length="87" mass="10075">METEHLVNYSRDEYHNLSQFQQEEITNNFKQAILYKIKEENIDIDDVSAKAGYSPGDLSALLHYDTVTYETHAELQRILAVVNSFAH</sequence>
<accession>A0A514Z7F6</accession>
<proteinExistence type="predicted"/>
<dbReference type="KEGG" id="lack:FLP15_03625"/>
<gene>
    <name evidence="1" type="ORF">FLP15_03625</name>
</gene>
<evidence type="ECO:0008006" key="3">
    <source>
        <dbReference type="Google" id="ProtNLM"/>
    </source>
</evidence>
<evidence type="ECO:0000313" key="2">
    <source>
        <dbReference type="Proteomes" id="UP000315128"/>
    </source>
</evidence>
<dbReference type="Proteomes" id="UP000315128">
    <property type="component" value="Chromosome"/>
</dbReference>
<protein>
    <recommendedName>
        <fullName evidence="3">HTH cro/C1-type domain-containing protein</fullName>
    </recommendedName>
</protein>
<organism evidence="1 2">
    <name type="scientific">Lactococcus protaetiae</name>
    <dbReference type="NCBI Taxonomy" id="2592653"/>
    <lineage>
        <taxon>Bacteria</taxon>
        <taxon>Bacillati</taxon>
        <taxon>Bacillota</taxon>
        <taxon>Bacilli</taxon>
        <taxon>Lactobacillales</taxon>
        <taxon>Streptococcaceae</taxon>
        <taxon>Lactococcus</taxon>
    </lineage>
</organism>